<dbReference type="Proteomes" id="UP000279307">
    <property type="component" value="Chromosome 5"/>
</dbReference>
<name>A0A3L8DQR7_OOCBI</name>
<dbReference type="OrthoDB" id="7671596at2759"/>
<reference evidence="1" key="2">
    <citation type="submission" date="2018-07" db="EMBL/GenBank/DDBJ databases">
        <authorList>
            <person name="Mckenzie S.K."/>
            <person name="Kronauer D.J.C."/>
        </authorList>
    </citation>
    <scope>NUCLEOTIDE SEQUENCE</scope>
    <source>
        <strain evidence="1">Clonal line C1</strain>
    </source>
</reference>
<dbReference type="AlphaFoldDB" id="A0A3L8DQR7"/>
<accession>A0A3L8DQR7</accession>
<gene>
    <name evidence="1" type="ORF">DMN91_005068</name>
</gene>
<sequence>MRRTPSKRVLAGPSRLLLQKPYGFCCDEQAQDPEKGYDLRNPPFASSLTDVVLDEGGPGVKFRVEDIGRPPYPIQRRILEIKDKAYLGRCKQCRGPLRWYLEDEIALGREVVAKKRRDDYNESVKRNLKIAKQKAKERRRIKRIKGRKLQNIIPELEIIQNNQELEN</sequence>
<dbReference type="EMBL" id="QOIP01000005">
    <property type="protein sequence ID" value="RLU22790.1"/>
    <property type="molecule type" value="Genomic_DNA"/>
</dbReference>
<evidence type="ECO:0000313" key="1">
    <source>
        <dbReference type="EMBL" id="RLU22790.1"/>
    </source>
</evidence>
<comment type="caution">
    <text evidence="1">The sequence shown here is derived from an EMBL/GenBank/DDBJ whole genome shotgun (WGS) entry which is preliminary data.</text>
</comment>
<organism evidence="1">
    <name type="scientific">Ooceraea biroi</name>
    <name type="common">Clonal raider ant</name>
    <name type="synonym">Cerapachys biroi</name>
    <dbReference type="NCBI Taxonomy" id="2015173"/>
    <lineage>
        <taxon>Eukaryota</taxon>
        <taxon>Metazoa</taxon>
        <taxon>Ecdysozoa</taxon>
        <taxon>Arthropoda</taxon>
        <taxon>Hexapoda</taxon>
        <taxon>Insecta</taxon>
        <taxon>Pterygota</taxon>
        <taxon>Neoptera</taxon>
        <taxon>Endopterygota</taxon>
        <taxon>Hymenoptera</taxon>
        <taxon>Apocrita</taxon>
        <taxon>Aculeata</taxon>
        <taxon>Formicoidea</taxon>
        <taxon>Formicidae</taxon>
        <taxon>Dorylinae</taxon>
        <taxon>Ooceraea</taxon>
    </lineage>
</organism>
<protein>
    <submittedName>
        <fullName evidence="1">Uncharacterized protein</fullName>
    </submittedName>
</protein>
<proteinExistence type="predicted"/>
<reference evidence="1" key="1">
    <citation type="journal article" date="2018" name="Genome Res.">
        <title>The genomic architecture and molecular evolution of ant odorant receptors.</title>
        <authorList>
            <person name="McKenzie S.K."/>
            <person name="Kronauer D.J.C."/>
        </authorList>
    </citation>
    <scope>NUCLEOTIDE SEQUENCE [LARGE SCALE GENOMIC DNA]</scope>
    <source>
        <strain evidence="1">Clonal line C1</strain>
    </source>
</reference>